<organism evidence="5 6">
    <name type="scientific">Aspergillus aculeatus (strain ATCC 16872 / CBS 172.66 / WB 5094)</name>
    <dbReference type="NCBI Taxonomy" id="690307"/>
    <lineage>
        <taxon>Eukaryota</taxon>
        <taxon>Fungi</taxon>
        <taxon>Dikarya</taxon>
        <taxon>Ascomycota</taxon>
        <taxon>Pezizomycotina</taxon>
        <taxon>Eurotiomycetes</taxon>
        <taxon>Eurotiomycetidae</taxon>
        <taxon>Eurotiales</taxon>
        <taxon>Aspergillaceae</taxon>
        <taxon>Aspergillus</taxon>
        <taxon>Aspergillus subgen. Circumdati</taxon>
    </lineage>
</organism>
<dbReference type="Gene3D" id="3.20.20.330">
    <property type="entry name" value="Homocysteine-binding-like domain"/>
    <property type="match status" value="1"/>
</dbReference>
<dbReference type="GO" id="GO:0032259">
    <property type="term" value="P:methylation"/>
    <property type="evidence" value="ECO:0007669"/>
    <property type="project" value="UniProtKB-KW"/>
</dbReference>
<sequence length="357" mass="38684">MPPQTQTSKIPVHILDGGLGTTLQDHHATTFNSTTTPLWSSHLLISSPPTLLACQRAFIEAGSDVLLTATYQVSIEGFARTKTASHPDGIPRDAIAPYIRTALTVAADAVEGSNAKIALSLGPYGACMIPGQEYSGAYDAEHDDEESLFRWHLERLRLIVEAVQHDDGQRLEDKVQYVAFETVPRLDEVRAVRRAARAAGLEAMGIPFWVVCVFPVEGQDVLPDGSAVEAVVEAALSGPEPQPWGIGMNCTKVHRLGRLVKLFGEGVEKVLGEEAAQARPALVLYPDGTQGEVYNTTTQVWEKKVEGPGAADWRPWEVQLAEVVNDARAGGHFSSILVGGCCKASHHDIAKLRKQFH</sequence>
<keyword evidence="3" id="KW-0862">Zinc</keyword>
<dbReference type="OMA" id="CSQPEVI"/>
<dbReference type="PANTHER" id="PTHR11103">
    <property type="entry name" value="SLR1189 PROTEIN"/>
    <property type="match status" value="1"/>
</dbReference>
<dbReference type="SUPFAM" id="SSF82282">
    <property type="entry name" value="Homocysteine S-methyltransferase"/>
    <property type="match status" value="1"/>
</dbReference>
<dbReference type="GO" id="GO:0008168">
    <property type="term" value="F:methyltransferase activity"/>
    <property type="evidence" value="ECO:0007669"/>
    <property type="project" value="UniProtKB-UniRule"/>
</dbReference>
<dbReference type="InterPro" id="IPR003726">
    <property type="entry name" value="HCY_dom"/>
</dbReference>
<evidence type="ECO:0000256" key="2">
    <source>
        <dbReference type="ARBA" id="ARBA00022679"/>
    </source>
</evidence>
<dbReference type="STRING" id="690307.A0A1L9WLY0"/>
<feature type="binding site" evidence="3">
    <location>
        <position position="250"/>
    </location>
    <ligand>
        <name>Zn(2+)</name>
        <dbReference type="ChEBI" id="CHEBI:29105"/>
    </ligand>
</feature>
<comment type="cofactor">
    <cofactor evidence="3">
        <name>Zn(2+)</name>
        <dbReference type="ChEBI" id="CHEBI:29105"/>
    </cofactor>
</comment>
<evidence type="ECO:0000256" key="3">
    <source>
        <dbReference type="PROSITE-ProRule" id="PRU00333"/>
    </source>
</evidence>
<dbReference type="OrthoDB" id="261426at2759"/>
<dbReference type="AlphaFoldDB" id="A0A1L9WLY0"/>
<dbReference type="VEuPathDB" id="FungiDB:ASPACDRAFT_1882412"/>
<dbReference type="GO" id="GO:0046872">
    <property type="term" value="F:metal ion binding"/>
    <property type="evidence" value="ECO:0007669"/>
    <property type="project" value="UniProtKB-KW"/>
</dbReference>
<proteinExistence type="predicted"/>
<evidence type="ECO:0000256" key="1">
    <source>
        <dbReference type="ARBA" id="ARBA00022603"/>
    </source>
</evidence>
<gene>
    <name evidence="5" type="ORF">ASPACDRAFT_1882412</name>
</gene>
<feature type="domain" description="Hcy-binding" evidence="4">
    <location>
        <begin position="1"/>
        <end position="356"/>
    </location>
</feature>
<dbReference type="Pfam" id="PF02574">
    <property type="entry name" value="S-methyl_trans"/>
    <property type="match status" value="1"/>
</dbReference>
<accession>A0A1L9WLY0</accession>
<dbReference type="Proteomes" id="UP000184546">
    <property type="component" value="Unassembled WGS sequence"/>
</dbReference>
<protein>
    <recommendedName>
        <fullName evidence="4">Hcy-binding domain-containing protein</fullName>
    </recommendedName>
</protein>
<reference evidence="6" key="1">
    <citation type="journal article" date="2017" name="Genome Biol.">
        <title>Comparative genomics reveals high biological diversity and specific adaptations in the industrially and medically important fungal genus Aspergillus.</title>
        <authorList>
            <person name="de Vries R.P."/>
            <person name="Riley R."/>
            <person name="Wiebenga A."/>
            <person name="Aguilar-Osorio G."/>
            <person name="Amillis S."/>
            <person name="Uchima C.A."/>
            <person name="Anderluh G."/>
            <person name="Asadollahi M."/>
            <person name="Askin M."/>
            <person name="Barry K."/>
            <person name="Battaglia E."/>
            <person name="Bayram O."/>
            <person name="Benocci T."/>
            <person name="Braus-Stromeyer S.A."/>
            <person name="Caldana C."/>
            <person name="Canovas D."/>
            <person name="Cerqueira G.C."/>
            <person name="Chen F."/>
            <person name="Chen W."/>
            <person name="Choi C."/>
            <person name="Clum A."/>
            <person name="Dos Santos R.A."/>
            <person name="Damasio A.R."/>
            <person name="Diallinas G."/>
            <person name="Emri T."/>
            <person name="Fekete E."/>
            <person name="Flipphi M."/>
            <person name="Freyberg S."/>
            <person name="Gallo A."/>
            <person name="Gournas C."/>
            <person name="Habgood R."/>
            <person name="Hainaut M."/>
            <person name="Harispe M.L."/>
            <person name="Henrissat B."/>
            <person name="Hilden K.S."/>
            <person name="Hope R."/>
            <person name="Hossain A."/>
            <person name="Karabika E."/>
            <person name="Karaffa L."/>
            <person name="Karanyi Z."/>
            <person name="Krasevec N."/>
            <person name="Kuo A."/>
            <person name="Kusch H."/>
            <person name="LaButti K."/>
            <person name="Lagendijk E.L."/>
            <person name="Lapidus A."/>
            <person name="Levasseur A."/>
            <person name="Lindquist E."/>
            <person name="Lipzen A."/>
            <person name="Logrieco A.F."/>
            <person name="MacCabe A."/>
            <person name="Maekelae M.R."/>
            <person name="Malavazi I."/>
            <person name="Melin P."/>
            <person name="Meyer V."/>
            <person name="Mielnichuk N."/>
            <person name="Miskei M."/>
            <person name="Molnar A.P."/>
            <person name="Mule G."/>
            <person name="Ngan C.Y."/>
            <person name="Orejas M."/>
            <person name="Orosz E."/>
            <person name="Ouedraogo J.P."/>
            <person name="Overkamp K.M."/>
            <person name="Park H.-S."/>
            <person name="Perrone G."/>
            <person name="Piumi F."/>
            <person name="Punt P.J."/>
            <person name="Ram A.F."/>
            <person name="Ramon A."/>
            <person name="Rauscher S."/>
            <person name="Record E."/>
            <person name="Riano-Pachon D.M."/>
            <person name="Robert V."/>
            <person name="Roehrig J."/>
            <person name="Ruller R."/>
            <person name="Salamov A."/>
            <person name="Salih N.S."/>
            <person name="Samson R.A."/>
            <person name="Sandor E."/>
            <person name="Sanguinetti M."/>
            <person name="Schuetze T."/>
            <person name="Sepcic K."/>
            <person name="Shelest E."/>
            <person name="Sherlock G."/>
            <person name="Sophianopoulou V."/>
            <person name="Squina F.M."/>
            <person name="Sun H."/>
            <person name="Susca A."/>
            <person name="Todd R.B."/>
            <person name="Tsang A."/>
            <person name="Unkles S.E."/>
            <person name="van de Wiele N."/>
            <person name="van Rossen-Uffink D."/>
            <person name="Oliveira J.V."/>
            <person name="Vesth T.C."/>
            <person name="Visser J."/>
            <person name="Yu J.-H."/>
            <person name="Zhou M."/>
            <person name="Andersen M.R."/>
            <person name="Archer D.B."/>
            <person name="Baker S.E."/>
            <person name="Benoit I."/>
            <person name="Brakhage A.A."/>
            <person name="Braus G.H."/>
            <person name="Fischer R."/>
            <person name="Frisvad J.C."/>
            <person name="Goldman G.H."/>
            <person name="Houbraken J."/>
            <person name="Oakley B."/>
            <person name="Pocsi I."/>
            <person name="Scazzocchio C."/>
            <person name="Seiboth B."/>
            <person name="vanKuyk P.A."/>
            <person name="Wortman J."/>
            <person name="Dyer P.S."/>
            <person name="Grigoriev I.V."/>
        </authorList>
    </citation>
    <scope>NUCLEOTIDE SEQUENCE [LARGE SCALE GENOMIC DNA]</scope>
    <source>
        <strain evidence="6">ATCC 16872 / CBS 172.66 / WB 5094</strain>
    </source>
</reference>
<evidence type="ECO:0000313" key="6">
    <source>
        <dbReference type="Proteomes" id="UP000184546"/>
    </source>
</evidence>
<dbReference type="EMBL" id="KV878983">
    <property type="protein sequence ID" value="OJJ97169.1"/>
    <property type="molecule type" value="Genomic_DNA"/>
</dbReference>
<feature type="binding site" evidence="3">
    <location>
        <position position="341"/>
    </location>
    <ligand>
        <name>Zn(2+)</name>
        <dbReference type="ChEBI" id="CHEBI:29105"/>
    </ligand>
</feature>
<keyword evidence="6" id="KW-1185">Reference proteome</keyword>
<dbReference type="GeneID" id="30972099"/>
<keyword evidence="2 3" id="KW-0808">Transferase</keyword>
<evidence type="ECO:0000313" key="5">
    <source>
        <dbReference type="EMBL" id="OJJ97169.1"/>
    </source>
</evidence>
<keyword evidence="1 3" id="KW-0489">Methyltransferase</keyword>
<feature type="binding site" evidence="3">
    <location>
        <position position="342"/>
    </location>
    <ligand>
        <name>Zn(2+)</name>
        <dbReference type="ChEBI" id="CHEBI:29105"/>
    </ligand>
</feature>
<keyword evidence="3" id="KW-0479">Metal-binding</keyword>
<dbReference type="FunFam" id="3.20.20.330:FF:000007">
    <property type="entry name" value="Homocysteine S-methyltransferase (Eurofung)"/>
    <property type="match status" value="1"/>
</dbReference>
<dbReference type="PANTHER" id="PTHR11103:SF10">
    <property type="entry name" value="HOMOCYSTEINE S-METHYLTRANSFERASE 1-RELATED"/>
    <property type="match status" value="1"/>
</dbReference>
<dbReference type="InterPro" id="IPR036589">
    <property type="entry name" value="HCY_dom_sf"/>
</dbReference>
<evidence type="ECO:0000259" key="4">
    <source>
        <dbReference type="PROSITE" id="PS50970"/>
    </source>
</evidence>
<dbReference type="PROSITE" id="PS50970">
    <property type="entry name" value="HCY"/>
    <property type="match status" value="1"/>
</dbReference>
<name>A0A1L9WLY0_ASPA1</name>
<dbReference type="RefSeq" id="XP_020053509.1">
    <property type="nucleotide sequence ID" value="XM_020198285.1"/>
</dbReference>